<feature type="domain" description="Major facilitator superfamily (MFS) profile" evidence="6">
    <location>
        <begin position="1"/>
        <end position="87"/>
    </location>
</feature>
<evidence type="ECO:0000313" key="7">
    <source>
        <dbReference type="EMBL" id="KAK3712392.1"/>
    </source>
</evidence>
<dbReference type="Gene3D" id="1.20.1250.20">
    <property type="entry name" value="MFS general substrate transporter like domains"/>
    <property type="match status" value="1"/>
</dbReference>
<sequence length="130" mass="13587">MLGKFGTAGAFGTIYLYSTELFPTLILNSAIGASSSWARAGAMLAPYVAAQGTRSEGPLGRGVPLLVCGLLVLLAGLLSLLLPETLNWRLTETVEDAKNLNRYSSVDVNRAGQQDSSGIKLTSATSPAEL</sequence>
<evidence type="ECO:0000256" key="2">
    <source>
        <dbReference type="ARBA" id="ARBA00022692"/>
    </source>
</evidence>
<evidence type="ECO:0000256" key="1">
    <source>
        <dbReference type="ARBA" id="ARBA00004141"/>
    </source>
</evidence>
<evidence type="ECO:0000256" key="4">
    <source>
        <dbReference type="ARBA" id="ARBA00023136"/>
    </source>
</evidence>
<dbReference type="EMBL" id="JAWDGP010007584">
    <property type="protein sequence ID" value="KAK3712392.1"/>
    <property type="molecule type" value="Genomic_DNA"/>
</dbReference>
<keyword evidence="4 5" id="KW-0472">Membrane</keyword>
<dbReference type="GO" id="GO:0022857">
    <property type="term" value="F:transmembrane transporter activity"/>
    <property type="evidence" value="ECO:0007669"/>
    <property type="project" value="InterPro"/>
</dbReference>
<comment type="caution">
    <text evidence="7">The sequence shown here is derived from an EMBL/GenBank/DDBJ whole genome shotgun (WGS) entry which is preliminary data.</text>
</comment>
<dbReference type="SUPFAM" id="SSF103473">
    <property type="entry name" value="MFS general substrate transporter"/>
    <property type="match status" value="1"/>
</dbReference>
<reference evidence="7" key="1">
    <citation type="journal article" date="2023" name="G3 (Bethesda)">
        <title>A reference genome for the long-term kleptoplast-retaining sea slug Elysia crispata morphotype clarki.</title>
        <authorList>
            <person name="Eastman K.E."/>
            <person name="Pendleton A.L."/>
            <person name="Shaikh M.A."/>
            <person name="Suttiyut T."/>
            <person name="Ogas R."/>
            <person name="Tomko P."/>
            <person name="Gavelis G."/>
            <person name="Widhalm J.R."/>
            <person name="Wisecaver J.H."/>
        </authorList>
    </citation>
    <scope>NUCLEOTIDE SEQUENCE</scope>
    <source>
        <strain evidence="7">ECLA1</strain>
    </source>
</reference>
<gene>
    <name evidence="7" type="ORF">RRG08_002722</name>
</gene>
<dbReference type="InterPro" id="IPR020846">
    <property type="entry name" value="MFS_dom"/>
</dbReference>
<name>A0AAE1CM09_9GAST</name>
<dbReference type="Proteomes" id="UP001283361">
    <property type="component" value="Unassembled WGS sequence"/>
</dbReference>
<evidence type="ECO:0000256" key="3">
    <source>
        <dbReference type="ARBA" id="ARBA00022989"/>
    </source>
</evidence>
<evidence type="ECO:0000256" key="5">
    <source>
        <dbReference type="SAM" id="Phobius"/>
    </source>
</evidence>
<evidence type="ECO:0000259" key="6">
    <source>
        <dbReference type="PROSITE" id="PS50850"/>
    </source>
</evidence>
<dbReference type="PANTHER" id="PTHR24064">
    <property type="entry name" value="SOLUTE CARRIER FAMILY 22 MEMBER"/>
    <property type="match status" value="1"/>
</dbReference>
<dbReference type="InterPro" id="IPR036259">
    <property type="entry name" value="MFS_trans_sf"/>
</dbReference>
<feature type="transmembrane region" description="Helical" evidence="5">
    <location>
        <begin position="63"/>
        <end position="82"/>
    </location>
</feature>
<evidence type="ECO:0000313" key="8">
    <source>
        <dbReference type="Proteomes" id="UP001283361"/>
    </source>
</evidence>
<protein>
    <recommendedName>
        <fullName evidence="6">Major facilitator superfamily (MFS) profile domain-containing protein</fullName>
    </recommendedName>
</protein>
<keyword evidence="2 5" id="KW-0812">Transmembrane</keyword>
<comment type="subcellular location">
    <subcellularLocation>
        <location evidence="1">Membrane</location>
        <topology evidence="1">Multi-pass membrane protein</topology>
    </subcellularLocation>
</comment>
<dbReference type="PROSITE" id="PS50850">
    <property type="entry name" value="MFS"/>
    <property type="match status" value="1"/>
</dbReference>
<proteinExistence type="predicted"/>
<organism evidence="7 8">
    <name type="scientific">Elysia crispata</name>
    <name type="common">lettuce slug</name>
    <dbReference type="NCBI Taxonomy" id="231223"/>
    <lineage>
        <taxon>Eukaryota</taxon>
        <taxon>Metazoa</taxon>
        <taxon>Spiralia</taxon>
        <taxon>Lophotrochozoa</taxon>
        <taxon>Mollusca</taxon>
        <taxon>Gastropoda</taxon>
        <taxon>Heterobranchia</taxon>
        <taxon>Euthyneura</taxon>
        <taxon>Panpulmonata</taxon>
        <taxon>Sacoglossa</taxon>
        <taxon>Placobranchoidea</taxon>
        <taxon>Plakobranchidae</taxon>
        <taxon>Elysia</taxon>
    </lineage>
</organism>
<keyword evidence="8" id="KW-1185">Reference proteome</keyword>
<dbReference type="AlphaFoldDB" id="A0AAE1CM09"/>
<accession>A0AAE1CM09</accession>
<keyword evidence="3 5" id="KW-1133">Transmembrane helix</keyword>
<dbReference type="GO" id="GO:0016020">
    <property type="term" value="C:membrane"/>
    <property type="evidence" value="ECO:0007669"/>
    <property type="project" value="UniProtKB-SubCell"/>
</dbReference>